<feature type="region of interest" description="Disordered" evidence="1">
    <location>
        <begin position="353"/>
        <end position="421"/>
    </location>
</feature>
<evidence type="ECO:0000313" key="3">
    <source>
        <dbReference type="EMBL" id="CAA7042274.1"/>
    </source>
</evidence>
<gene>
    <name evidence="3" type="ORF">MERR_LOCUS29509</name>
</gene>
<comment type="caution">
    <text evidence="3">The sequence shown here is derived from an EMBL/GenBank/DDBJ whole genome shotgun (WGS) entry which is preliminary data.</text>
</comment>
<dbReference type="AlphaFoldDB" id="A0A6D2JR41"/>
<dbReference type="EMBL" id="CACVBM020001265">
    <property type="protein sequence ID" value="CAA7042274.1"/>
    <property type="molecule type" value="Genomic_DNA"/>
</dbReference>
<accession>A0A6D2JR41</accession>
<keyword evidence="4" id="KW-1185">Reference proteome</keyword>
<feature type="domain" description="DUF4283" evidence="2">
    <location>
        <begin position="108"/>
        <end position="187"/>
    </location>
</feature>
<feature type="compositionally biased region" description="Pro residues" evidence="1">
    <location>
        <begin position="371"/>
        <end position="380"/>
    </location>
</feature>
<dbReference type="OrthoDB" id="1939300at2759"/>
<dbReference type="PANTHER" id="PTHR31286:SF181">
    <property type="entry name" value="ZINC KNUCKLE (CCHC-TYPE) FAMILY PROTEIN"/>
    <property type="match status" value="1"/>
</dbReference>
<feature type="region of interest" description="Disordered" evidence="1">
    <location>
        <begin position="310"/>
        <end position="339"/>
    </location>
</feature>
<name>A0A6D2JR41_9BRAS</name>
<proteinExistence type="predicted"/>
<evidence type="ECO:0000259" key="2">
    <source>
        <dbReference type="Pfam" id="PF14111"/>
    </source>
</evidence>
<protein>
    <recommendedName>
        <fullName evidence="2">DUF4283 domain-containing protein</fullName>
    </recommendedName>
</protein>
<evidence type="ECO:0000256" key="1">
    <source>
        <dbReference type="SAM" id="MobiDB-lite"/>
    </source>
</evidence>
<dbReference type="PANTHER" id="PTHR31286">
    <property type="entry name" value="GLYCINE-RICH CELL WALL STRUCTURAL PROTEIN 1.8-LIKE"/>
    <property type="match status" value="1"/>
</dbReference>
<feature type="compositionally biased region" description="Polar residues" evidence="1">
    <location>
        <begin position="405"/>
        <end position="414"/>
    </location>
</feature>
<dbReference type="InterPro" id="IPR040256">
    <property type="entry name" value="At4g02000-like"/>
</dbReference>
<sequence>MAEGASLPPSPIPQDLLFISASPPLGSDLVSSPTVSQSMSVVAQLPAPLCEQSPIAKSCAPSQPEKPASWTSNFKPHFKNLTKIGSPTVSSDGIPQIQAPDSIILTSTQMWKNHIIAYFHGNPPSPAKIFSDLNPIWGLKGRISIKHHSSSVFLILIPDVETRNWVLNVGFSHSGNCSITVTPWEASTAIRKMKLVHAPVWVLFRHVPPELLSEVGFSTIASAVGIPVHTEYPNIKPYSNGVVKLRVVIELAKKRANSIRVKDKLGNSALVLIEVLKLPPRCRNCREFGHLNLRCPVPLTKPVLKPPNPLAPSPKVCQKDSSSVSVSGSSQVASSTNPTLEKVQEVVNVSSEISSQDCSSPLAGSLEADPPEPLPEPSPPDDFITVSGKSLPITVPQIVSEKRQMTSPVSSTQTGEKEGKNKGAHLVSMNRFKVLQGLGSSTLLVLLPKVQRKVQRQKASLASEAMIIDFTPGLDPEEEAVSGSGIGLIDRSEHPPIADVPVLDS</sequence>
<feature type="region of interest" description="Disordered" evidence="1">
    <location>
        <begin position="478"/>
        <end position="505"/>
    </location>
</feature>
<dbReference type="Pfam" id="PF14111">
    <property type="entry name" value="DUF4283"/>
    <property type="match status" value="1"/>
</dbReference>
<dbReference type="Proteomes" id="UP000467841">
    <property type="component" value="Unassembled WGS sequence"/>
</dbReference>
<evidence type="ECO:0000313" key="4">
    <source>
        <dbReference type="Proteomes" id="UP000467841"/>
    </source>
</evidence>
<organism evidence="3 4">
    <name type="scientific">Microthlaspi erraticum</name>
    <dbReference type="NCBI Taxonomy" id="1685480"/>
    <lineage>
        <taxon>Eukaryota</taxon>
        <taxon>Viridiplantae</taxon>
        <taxon>Streptophyta</taxon>
        <taxon>Embryophyta</taxon>
        <taxon>Tracheophyta</taxon>
        <taxon>Spermatophyta</taxon>
        <taxon>Magnoliopsida</taxon>
        <taxon>eudicotyledons</taxon>
        <taxon>Gunneridae</taxon>
        <taxon>Pentapetalae</taxon>
        <taxon>rosids</taxon>
        <taxon>malvids</taxon>
        <taxon>Brassicales</taxon>
        <taxon>Brassicaceae</taxon>
        <taxon>Coluteocarpeae</taxon>
        <taxon>Microthlaspi</taxon>
    </lineage>
</organism>
<dbReference type="InterPro" id="IPR025558">
    <property type="entry name" value="DUF4283"/>
</dbReference>
<reference evidence="3" key="1">
    <citation type="submission" date="2020-01" db="EMBL/GenBank/DDBJ databases">
        <authorList>
            <person name="Mishra B."/>
        </authorList>
    </citation>
    <scope>NUCLEOTIDE SEQUENCE [LARGE SCALE GENOMIC DNA]</scope>
</reference>
<feature type="compositionally biased region" description="Low complexity" evidence="1">
    <location>
        <begin position="321"/>
        <end position="335"/>
    </location>
</feature>